<name>I3IHR6_9BACT</name>
<dbReference type="PANTHER" id="PTHR37164">
    <property type="entry name" value="BACTERIOHEMERYTHRIN"/>
    <property type="match status" value="1"/>
</dbReference>
<dbReference type="Gene3D" id="1.20.120.50">
    <property type="entry name" value="Hemerythrin-like"/>
    <property type="match status" value="1"/>
</dbReference>
<dbReference type="InterPro" id="IPR012827">
    <property type="entry name" value="Hemerythrin_metal-bd"/>
</dbReference>
<evidence type="ECO:0000256" key="2">
    <source>
        <dbReference type="ARBA" id="ARBA00022723"/>
    </source>
</evidence>
<keyword evidence="2" id="KW-0479">Metal-binding</keyword>
<gene>
    <name evidence="5" type="ORF">KSU1_B0404</name>
</gene>
<dbReference type="SUPFAM" id="SSF47188">
    <property type="entry name" value="Hemerythrin-like"/>
    <property type="match status" value="1"/>
</dbReference>
<evidence type="ECO:0000313" key="6">
    <source>
        <dbReference type="Proteomes" id="UP000002985"/>
    </source>
</evidence>
<evidence type="ECO:0000313" key="5">
    <source>
        <dbReference type="EMBL" id="GAB61261.1"/>
    </source>
</evidence>
<feature type="domain" description="Hemerythrin-like" evidence="4">
    <location>
        <begin position="13"/>
        <end position="127"/>
    </location>
</feature>
<organism evidence="5 6">
    <name type="scientific">Candidatus Jettenia caeni</name>
    <dbReference type="NCBI Taxonomy" id="247490"/>
    <lineage>
        <taxon>Bacteria</taxon>
        <taxon>Pseudomonadati</taxon>
        <taxon>Planctomycetota</taxon>
        <taxon>Candidatus Brocadiia</taxon>
        <taxon>Candidatus Brocadiales</taxon>
        <taxon>Candidatus Brocadiaceae</taxon>
        <taxon>Candidatus Jettenia</taxon>
    </lineage>
</organism>
<dbReference type="InterPro" id="IPR035938">
    <property type="entry name" value="Hemerythrin-like_sf"/>
</dbReference>
<dbReference type="PANTHER" id="PTHR37164:SF1">
    <property type="entry name" value="BACTERIOHEMERYTHRIN"/>
    <property type="match status" value="1"/>
</dbReference>
<dbReference type="Pfam" id="PF01814">
    <property type="entry name" value="Hemerythrin"/>
    <property type="match status" value="1"/>
</dbReference>
<dbReference type="EMBL" id="BAFH01000002">
    <property type="protein sequence ID" value="GAB61261.1"/>
    <property type="molecule type" value="Genomic_DNA"/>
</dbReference>
<dbReference type="InterPro" id="IPR012312">
    <property type="entry name" value="Hemerythrin-like"/>
</dbReference>
<dbReference type="CDD" id="cd12107">
    <property type="entry name" value="Hemerythrin"/>
    <property type="match status" value="1"/>
</dbReference>
<dbReference type="GO" id="GO:0046872">
    <property type="term" value="F:metal ion binding"/>
    <property type="evidence" value="ECO:0007669"/>
    <property type="project" value="UniProtKB-KW"/>
</dbReference>
<comment type="similarity">
    <text evidence="1">Belongs to the hemerythrin family.</text>
</comment>
<proteinExistence type="inferred from homology"/>
<comment type="caution">
    <text evidence="5">The sequence shown here is derived from an EMBL/GenBank/DDBJ whole genome shotgun (WGS) entry which is preliminary data.</text>
</comment>
<dbReference type="STRING" id="247490.KSU1_B0404"/>
<evidence type="ECO:0000259" key="4">
    <source>
        <dbReference type="Pfam" id="PF01814"/>
    </source>
</evidence>
<protein>
    <submittedName>
        <fullName evidence="5">Metal-binding protein</fullName>
    </submittedName>
</protein>
<keyword evidence="6" id="KW-1185">Reference proteome</keyword>
<dbReference type="Proteomes" id="UP000002985">
    <property type="component" value="Unassembled WGS sequence"/>
</dbReference>
<dbReference type="InterPro" id="IPR050669">
    <property type="entry name" value="Hemerythrin"/>
</dbReference>
<evidence type="ECO:0000256" key="3">
    <source>
        <dbReference type="ARBA" id="ARBA00023004"/>
    </source>
</evidence>
<dbReference type="NCBIfam" id="TIGR02481">
    <property type="entry name" value="hemeryth_dom"/>
    <property type="match status" value="1"/>
</dbReference>
<accession>I3IHR6</accession>
<keyword evidence="3" id="KW-0408">Iron</keyword>
<dbReference type="NCBIfam" id="NF033749">
    <property type="entry name" value="bact_hemeryth"/>
    <property type="match status" value="1"/>
</dbReference>
<dbReference type="eggNOG" id="COG2703">
    <property type="taxonomic scope" value="Bacteria"/>
</dbReference>
<reference evidence="5 6" key="1">
    <citation type="journal article" date="2012" name="FEBS Lett.">
        <title>Anammox organism KSU-1 expresses a NirK-type copper-containing nitrite reductase instead of a NirS-type with cytochrome cd1.</title>
        <authorList>
            <person name="Hira D."/>
            <person name="Toh H."/>
            <person name="Migita C.T."/>
            <person name="Okubo H."/>
            <person name="Nishiyama T."/>
            <person name="Hattori M."/>
            <person name="Furukawa K."/>
            <person name="Fujii T."/>
        </authorList>
    </citation>
    <scope>NUCLEOTIDE SEQUENCE [LARGE SCALE GENOMIC DNA]</scope>
</reference>
<sequence length="135" mass="16369">MEKILWDESFSVGVRDLDEQHKQIIIMVNTLIEMNDTKVDSEIISDTLTKMTRYATDHFNKEEHYMLEYGYPEYSLQKKQHQEFKRKTVDFCMETMIHNTAVPIAIFTYLKSWWTNHILKDDMKYKKFFNERGLK</sequence>
<dbReference type="OrthoDB" id="9797092at2"/>
<evidence type="ECO:0000256" key="1">
    <source>
        <dbReference type="ARBA" id="ARBA00010587"/>
    </source>
</evidence>
<dbReference type="AlphaFoldDB" id="I3IHR6"/>